<sequence>MNNYKGDIIEESLSDKGVLKEVNIISTRVEKVTDEHQTPWLSQWTLDTIEVTKNEAESLAEKLSKALDPEHGWYIDYRNDQYHFVIFKDKVFKIDRSKKSDYDEMIKYGLSVGTPDYQLPNFSDLPIDVLDAFLREANLNTYANENVKKASPLRPGSSDYHFEKGDLTYHDTYFGATKFIGEEIVYKSGKVAWGMNYYGFTLNNEISEGLFDAILRPALMSGSGDNIPVRGPKEFVNGEWKYTFKTDGDLANFTGLEEISKNNEVVCRLYCHGGFIE</sequence>
<evidence type="ECO:0000313" key="2">
    <source>
        <dbReference type="EMBL" id="KKU36754.1"/>
    </source>
</evidence>
<comment type="caution">
    <text evidence="2">The sequence shown here is derived from an EMBL/GenBank/DDBJ whole genome shotgun (WGS) entry which is preliminary data.</text>
</comment>
<organism evidence="2 3">
    <name type="scientific">Candidatus Azambacteria bacterium GW2011_GWF2_46_32</name>
    <dbReference type="NCBI Taxonomy" id="1618628"/>
    <lineage>
        <taxon>Bacteria</taxon>
        <taxon>Candidatus Azamiibacteriota</taxon>
    </lineage>
</organism>
<dbReference type="AlphaFoldDB" id="A0A0G1PVH6"/>
<dbReference type="InterPro" id="IPR043735">
    <property type="entry name" value="DUF5680"/>
</dbReference>
<reference evidence="2 3" key="1">
    <citation type="journal article" date="2015" name="Nature">
        <title>rRNA introns, odd ribosomes, and small enigmatic genomes across a large radiation of phyla.</title>
        <authorList>
            <person name="Brown C.T."/>
            <person name="Hug L.A."/>
            <person name="Thomas B.C."/>
            <person name="Sharon I."/>
            <person name="Castelle C.J."/>
            <person name="Singh A."/>
            <person name="Wilkins M.J."/>
            <person name="Williams K.H."/>
            <person name="Banfield J.F."/>
        </authorList>
    </citation>
    <scope>NUCLEOTIDE SEQUENCE [LARGE SCALE GENOMIC DNA]</scope>
</reference>
<dbReference type="Proteomes" id="UP000034856">
    <property type="component" value="Unassembled WGS sequence"/>
</dbReference>
<proteinExistence type="predicted"/>
<protein>
    <submittedName>
        <fullName evidence="2">Transcriptional regulator, XRE family</fullName>
    </submittedName>
</protein>
<feature type="domain" description="DUF5680" evidence="1">
    <location>
        <begin position="171"/>
        <end position="276"/>
    </location>
</feature>
<dbReference type="Pfam" id="PF18931">
    <property type="entry name" value="DUF5680"/>
    <property type="match status" value="1"/>
</dbReference>
<name>A0A0G1PVH6_9BACT</name>
<evidence type="ECO:0000313" key="3">
    <source>
        <dbReference type="Proteomes" id="UP000034856"/>
    </source>
</evidence>
<dbReference type="EMBL" id="LCMM01000042">
    <property type="protein sequence ID" value="KKU36754.1"/>
    <property type="molecule type" value="Genomic_DNA"/>
</dbReference>
<evidence type="ECO:0000259" key="1">
    <source>
        <dbReference type="Pfam" id="PF18931"/>
    </source>
</evidence>
<gene>
    <name evidence="2" type="ORF">UX51_C0042G0008</name>
</gene>
<accession>A0A0G1PVH6</accession>